<dbReference type="WBParaSite" id="nRc.2.0.1.t06625-RA">
    <property type="protein sequence ID" value="nRc.2.0.1.t06625-RA"/>
    <property type="gene ID" value="nRc.2.0.1.g06625"/>
</dbReference>
<protein>
    <submittedName>
        <fullName evidence="3">Uncharacterized protein</fullName>
    </submittedName>
</protein>
<evidence type="ECO:0000313" key="2">
    <source>
        <dbReference type="Proteomes" id="UP000887565"/>
    </source>
</evidence>
<feature type="compositionally biased region" description="Basic and acidic residues" evidence="1">
    <location>
        <begin position="63"/>
        <end position="73"/>
    </location>
</feature>
<sequence>MKKYEGYVHAQNKMDGKTNFARQVLSTGTTKNLKKAIPKIVQLNEIIVACGHYNSRNGGYHGKGRDHPELDDS</sequence>
<proteinExistence type="predicted"/>
<keyword evidence="2" id="KW-1185">Reference proteome</keyword>
<organism evidence="2 3">
    <name type="scientific">Romanomermis culicivorax</name>
    <name type="common">Nematode worm</name>
    <dbReference type="NCBI Taxonomy" id="13658"/>
    <lineage>
        <taxon>Eukaryota</taxon>
        <taxon>Metazoa</taxon>
        <taxon>Ecdysozoa</taxon>
        <taxon>Nematoda</taxon>
        <taxon>Enoplea</taxon>
        <taxon>Dorylaimia</taxon>
        <taxon>Mermithida</taxon>
        <taxon>Mermithoidea</taxon>
        <taxon>Mermithidae</taxon>
        <taxon>Romanomermis</taxon>
    </lineage>
</organism>
<dbReference type="AlphaFoldDB" id="A0A915HXS7"/>
<reference evidence="3" key="1">
    <citation type="submission" date="2022-11" db="UniProtKB">
        <authorList>
            <consortium name="WormBaseParasite"/>
        </authorList>
    </citation>
    <scope>IDENTIFICATION</scope>
</reference>
<name>A0A915HXS7_ROMCU</name>
<feature type="region of interest" description="Disordered" evidence="1">
    <location>
        <begin position="54"/>
        <end position="73"/>
    </location>
</feature>
<evidence type="ECO:0000256" key="1">
    <source>
        <dbReference type="SAM" id="MobiDB-lite"/>
    </source>
</evidence>
<dbReference type="Proteomes" id="UP000887565">
    <property type="component" value="Unplaced"/>
</dbReference>
<evidence type="ECO:0000313" key="3">
    <source>
        <dbReference type="WBParaSite" id="nRc.2.0.1.t06625-RA"/>
    </source>
</evidence>
<accession>A0A915HXS7</accession>